<dbReference type="AlphaFoldDB" id="X1FKB7"/>
<dbReference type="EMBL" id="BARU01007554">
    <property type="protein sequence ID" value="GAH46106.1"/>
    <property type="molecule type" value="Genomic_DNA"/>
</dbReference>
<evidence type="ECO:0000259" key="3">
    <source>
        <dbReference type="PROSITE" id="PS51668"/>
    </source>
</evidence>
<dbReference type="PROSITE" id="PS01318">
    <property type="entry name" value="TSAA_1"/>
    <property type="match status" value="1"/>
</dbReference>
<feature type="non-terminal residue" evidence="4">
    <location>
        <position position="110"/>
    </location>
</feature>
<dbReference type="PANTHER" id="PTHR12818:SF0">
    <property type="entry name" value="TRNA (ADENINE(37)-N6)-METHYLTRANSFERASE"/>
    <property type="match status" value="1"/>
</dbReference>
<accession>X1FKB7</accession>
<dbReference type="InterPro" id="IPR023370">
    <property type="entry name" value="TrmO-like_N"/>
</dbReference>
<comment type="caution">
    <text evidence="4">The sequence shown here is derived from an EMBL/GenBank/DDBJ whole genome shotgun (WGS) entry which is preliminary data.</text>
</comment>
<dbReference type="Pfam" id="PF01980">
    <property type="entry name" value="TrmO_N"/>
    <property type="match status" value="1"/>
</dbReference>
<evidence type="ECO:0000256" key="1">
    <source>
        <dbReference type="ARBA" id="ARBA00022691"/>
    </source>
</evidence>
<dbReference type="InterPro" id="IPR023368">
    <property type="entry name" value="UPF0066_cons_site"/>
</dbReference>
<dbReference type="InterPro" id="IPR036414">
    <property type="entry name" value="YaeB_N_sf"/>
</dbReference>
<dbReference type="PANTHER" id="PTHR12818">
    <property type="entry name" value="TRNA (ADENINE(37)-N6)-METHYLTRANSFERASE"/>
    <property type="match status" value="1"/>
</dbReference>
<evidence type="ECO:0000256" key="2">
    <source>
        <dbReference type="ARBA" id="ARBA00033753"/>
    </source>
</evidence>
<reference evidence="4" key="1">
    <citation type="journal article" date="2014" name="Front. Microbiol.">
        <title>High frequency of phylogenetically diverse reductive dehalogenase-homologous genes in deep subseafloor sedimentary metagenomes.</title>
        <authorList>
            <person name="Kawai M."/>
            <person name="Futagami T."/>
            <person name="Toyoda A."/>
            <person name="Takaki Y."/>
            <person name="Nishi S."/>
            <person name="Hori S."/>
            <person name="Arai W."/>
            <person name="Tsubouchi T."/>
            <person name="Morono Y."/>
            <person name="Uchiyama I."/>
            <person name="Ito T."/>
            <person name="Fujiyama A."/>
            <person name="Inagaki F."/>
            <person name="Takami H."/>
        </authorList>
    </citation>
    <scope>NUCLEOTIDE SEQUENCE</scope>
    <source>
        <strain evidence="4">Expedition CK06-06</strain>
    </source>
</reference>
<organism evidence="4">
    <name type="scientific">marine sediment metagenome</name>
    <dbReference type="NCBI Taxonomy" id="412755"/>
    <lineage>
        <taxon>unclassified sequences</taxon>
        <taxon>metagenomes</taxon>
        <taxon>ecological metagenomes</taxon>
    </lineage>
</organism>
<dbReference type="SUPFAM" id="SSF118196">
    <property type="entry name" value="YaeB-like"/>
    <property type="match status" value="1"/>
</dbReference>
<feature type="domain" description="TsaA-like" evidence="3">
    <location>
        <begin position="8"/>
        <end position="110"/>
    </location>
</feature>
<dbReference type="InterPro" id="IPR036413">
    <property type="entry name" value="YaeB-like_sf"/>
</dbReference>
<evidence type="ECO:0000313" key="4">
    <source>
        <dbReference type="EMBL" id="GAH46106.1"/>
    </source>
</evidence>
<keyword evidence="1" id="KW-0949">S-adenosyl-L-methionine</keyword>
<comment type="similarity">
    <text evidence="2">Belongs to the tRNA methyltransferase O family.</text>
</comment>
<sequence length="110" mass="12458">MIKEQFILRPIGSVHKEKGHTTLVLNKEFEPALRGLDGFSHVWVLWWFDRNDTSKKRSVLQVHPGGNRKNPLTGVFACRSPARPNLIALTLCRVLSVKDNVVEIDKIDAS</sequence>
<proteinExistence type="inferred from homology"/>
<dbReference type="InterPro" id="IPR040372">
    <property type="entry name" value="YaeB-like"/>
</dbReference>
<name>X1FKB7_9ZZZZ</name>
<dbReference type="PROSITE" id="PS51668">
    <property type="entry name" value="TSAA_2"/>
    <property type="match status" value="1"/>
</dbReference>
<gene>
    <name evidence="4" type="ORF">S03H2_14870</name>
</gene>
<dbReference type="CDD" id="cd09281">
    <property type="entry name" value="UPF0066"/>
    <property type="match status" value="1"/>
</dbReference>
<protein>
    <recommendedName>
        <fullName evidence="3">TsaA-like domain-containing protein</fullName>
    </recommendedName>
</protein>
<dbReference type="Gene3D" id="2.40.30.70">
    <property type="entry name" value="YaeB-like"/>
    <property type="match status" value="1"/>
</dbReference>